<gene>
    <name evidence="2" type="ORF">F2P56_010874</name>
</gene>
<evidence type="ECO:0000313" key="3">
    <source>
        <dbReference type="Proteomes" id="UP000619265"/>
    </source>
</evidence>
<comment type="caution">
    <text evidence="2">The sequence shown here is derived from an EMBL/GenBank/DDBJ whole genome shotgun (WGS) entry which is preliminary data.</text>
</comment>
<accession>A0A833XTL3</accession>
<proteinExistence type="predicted"/>
<feature type="compositionally biased region" description="Basic residues" evidence="1">
    <location>
        <begin position="77"/>
        <end position="90"/>
    </location>
</feature>
<feature type="non-terminal residue" evidence="2">
    <location>
        <position position="1"/>
    </location>
</feature>
<dbReference type="AlphaFoldDB" id="A0A833XTL3"/>
<evidence type="ECO:0000256" key="1">
    <source>
        <dbReference type="SAM" id="MobiDB-lite"/>
    </source>
</evidence>
<evidence type="ECO:0000313" key="2">
    <source>
        <dbReference type="EMBL" id="KAF5470355.1"/>
    </source>
</evidence>
<reference evidence="2" key="1">
    <citation type="submission" date="2015-10" db="EMBL/GenBank/DDBJ databases">
        <authorList>
            <person name="Martinez-Garcia P.J."/>
            <person name="Crepeau M.W."/>
            <person name="Puiu D."/>
            <person name="Gonzalez-Ibeas D."/>
            <person name="Whalen J."/>
            <person name="Stevens K."/>
            <person name="Paul R."/>
            <person name="Butterfield T."/>
            <person name="Britton M."/>
            <person name="Reagan R."/>
            <person name="Chakraborty S."/>
            <person name="Walawage S.L."/>
            <person name="Vasquez-Gross H.A."/>
            <person name="Cardeno C."/>
            <person name="Famula R."/>
            <person name="Pratt K."/>
            <person name="Kuruganti S."/>
            <person name="Aradhya M.K."/>
            <person name="Leslie C.A."/>
            <person name="Dandekar A.M."/>
            <person name="Salzberg S.L."/>
            <person name="Wegrzyn J.L."/>
            <person name="Langley C.H."/>
            <person name="Neale D.B."/>
        </authorList>
    </citation>
    <scope>NUCLEOTIDE SEQUENCE</scope>
    <source>
        <tissue evidence="2">Leaves</tissue>
    </source>
</reference>
<name>A0A833XTL3_JUGRE</name>
<protein>
    <submittedName>
        <fullName evidence="2">Uncharacterized protein</fullName>
    </submittedName>
</protein>
<sequence>KVDNSSIQVIQFLYKKKKKLSNFFACVRNTFSQSSLSLLSDLENVSAEADFDLPLRHYCRLLCPQKPQIRPHSTRSGGRRRKRRRCKGSRPQKPSLIQGLFGILDLCGHGQWSLPLEAFGFSVF</sequence>
<feature type="region of interest" description="Disordered" evidence="1">
    <location>
        <begin position="67"/>
        <end position="95"/>
    </location>
</feature>
<dbReference type="EMBL" id="LIHL02000005">
    <property type="protein sequence ID" value="KAF5470355.1"/>
    <property type="molecule type" value="Genomic_DNA"/>
</dbReference>
<dbReference type="Proteomes" id="UP000619265">
    <property type="component" value="Unassembled WGS sequence"/>
</dbReference>
<organism evidence="2 3">
    <name type="scientific">Juglans regia</name>
    <name type="common">English walnut</name>
    <dbReference type="NCBI Taxonomy" id="51240"/>
    <lineage>
        <taxon>Eukaryota</taxon>
        <taxon>Viridiplantae</taxon>
        <taxon>Streptophyta</taxon>
        <taxon>Embryophyta</taxon>
        <taxon>Tracheophyta</taxon>
        <taxon>Spermatophyta</taxon>
        <taxon>Magnoliopsida</taxon>
        <taxon>eudicotyledons</taxon>
        <taxon>Gunneridae</taxon>
        <taxon>Pentapetalae</taxon>
        <taxon>rosids</taxon>
        <taxon>fabids</taxon>
        <taxon>Fagales</taxon>
        <taxon>Juglandaceae</taxon>
        <taxon>Juglans</taxon>
    </lineage>
</organism>
<dbReference type="Gramene" id="Jr05_06540_p1">
    <property type="protein sequence ID" value="cds.Jr05_06540_p1"/>
    <property type="gene ID" value="Jr05_06540"/>
</dbReference>
<reference evidence="2" key="2">
    <citation type="submission" date="2020-03" db="EMBL/GenBank/DDBJ databases">
        <title>Walnut 2.0.</title>
        <authorList>
            <person name="Marrano A."/>
            <person name="Britton M."/>
            <person name="Zimin A.V."/>
            <person name="Zaini P.A."/>
            <person name="Workman R."/>
            <person name="Puiu D."/>
            <person name="Bianco L."/>
            <person name="Allen B.J."/>
            <person name="Troggio M."/>
            <person name="Leslie C.A."/>
            <person name="Timp W."/>
            <person name="Dendekar A."/>
            <person name="Salzberg S.L."/>
            <person name="Neale D.B."/>
        </authorList>
    </citation>
    <scope>NUCLEOTIDE SEQUENCE</scope>
    <source>
        <tissue evidence="2">Leaves</tissue>
    </source>
</reference>